<proteinExistence type="inferred from homology"/>
<dbReference type="Pfam" id="PF00535">
    <property type="entry name" value="Glycos_transf_2"/>
    <property type="match status" value="1"/>
</dbReference>
<dbReference type="PANTHER" id="PTHR43179:SF12">
    <property type="entry name" value="GALACTOFURANOSYLTRANSFERASE GLFT2"/>
    <property type="match status" value="1"/>
</dbReference>
<accession>A0ABM7VBU8</accession>
<dbReference type="InterPro" id="IPR001173">
    <property type="entry name" value="Glyco_trans_2-like"/>
</dbReference>
<protein>
    <submittedName>
        <fullName evidence="5">Glycosyl transferase family 2</fullName>
    </submittedName>
</protein>
<reference evidence="5 6" key="1">
    <citation type="submission" date="2021-12" db="EMBL/GenBank/DDBJ databases">
        <title>Genome sequencing of bacteria with rrn-lacking chromosome and rrn-plasmid.</title>
        <authorList>
            <person name="Anda M."/>
            <person name="Iwasaki W."/>
        </authorList>
    </citation>
    <scope>NUCLEOTIDE SEQUENCE [LARGE SCALE GENOMIC DNA]</scope>
    <source>
        <strain evidence="5 6">NBRC 101262</strain>
    </source>
</reference>
<keyword evidence="2" id="KW-0328">Glycosyltransferase</keyword>
<organism evidence="5 6">
    <name type="scientific">Persicobacter psychrovividus</name>
    <dbReference type="NCBI Taxonomy" id="387638"/>
    <lineage>
        <taxon>Bacteria</taxon>
        <taxon>Pseudomonadati</taxon>
        <taxon>Bacteroidota</taxon>
        <taxon>Cytophagia</taxon>
        <taxon>Cytophagales</taxon>
        <taxon>Persicobacteraceae</taxon>
        <taxon>Persicobacter</taxon>
    </lineage>
</organism>
<keyword evidence="6" id="KW-1185">Reference proteome</keyword>
<dbReference type="Gene3D" id="3.90.550.10">
    <property type="entry name" value="Spore Coat Polysaccharide Biosynthesis Protein SpsA, Chain A"/>
    <property type="match status" value="1"/>
</dbReference>
<dbReference type="GO" id="GO:0016740">
    <property type="term" value="F:transferase activity"/>
    <property type="evidence" value="ECO:0007669"/>
    <property type="project" value="UniProtKB-KW"/>
</dbReference>
<gene>
    <name evidence="5" type="ORF">PEPS_04450</name>
</gene>
<dbReference type="RefSeq" id="WP_332919639.1">
    <property type="nucleotide sequence ID" value="NZ_AP025292.1"/>
</dbReference>
<dbReference type="CDD" id="cd04186">
    <property type="entry name" value="GT_2_like_c"/>
    <property type="match status" value="1"/>
</dbReference>
<evidence type="ECO:0000313" key="6">
    <source>
        <dbReference type="Proteomes" id="UP001354989"/>
    </source>
</evidence>
<dbReference type="InterPro" id="IPR029044">
    <property type="entry name" value="Nucleotide-diphossugar_trans"/>
</dbReference>
<dbReference type="PANTHER" id="PTHR43179">
    <property type="entry name" value="RHAMNOSYLTRANSFERASE WBBL"/>
    <property type="match status" value="1"/>
</dbReference>
<evidence type="ECO:0000259" key="4">
    <source>
        <dbReference type="Pfam" id="PF00535"/>
    </source>
</evidence>
<dbReference type="EMBL" id="AP025292">
    <property type="protein sequence ID" value="BDC98164.1"/>
    <property type="molecule type" value="Genomic_DNA"/>
</dbReference>
<comment type="similarity">
    <text evidence="1">Belongs to the glycosyltransferase 2 family.</text>
</comment>
<evidence type="ECO:0000256" key="3">
    <source>
        <dbReference type="ARBA" id="ARBA00022679"/>
    </source>
</evidence>
<dbReference type="Proteomes" id="UP001354989">
    <property type="component" value="Chromosome"/>
</dbReference>
<evidence type="ECO:0000256" key="2">
    <source>
        <dbReference type="ARBA" id="ARBA00022676"/>
    </source>
</evidence>
<evidence type="ECO:0000313" key="5">
    <source>
        <dbReference type="EMBL" id="BDC98164.1"/>
    </source>
</evidence>
<feature type="domain" description="Glycosyltransferase 2-like" evidence="4">
    <location>
        <begin position="7"/>
        <end position="181"/>
    </location>
</feature>
<evidence type="ECO:0000256" key="1">
    <source>
        <dbReference type="ARBA" id="ARBA00006739"/>
    </source>
</evidence>
<keyword evidence="3 5" id="KW-0808">Transferase</keyword>
<name>A0ABM7VBU8_9BACT</name>
<sequence length="338" mass="39029">MSASVAIVILNYNGRTFLKKFLPVVLQYAENAEVIVADNQSSDDSVAVMKTDFPEVRLIINQDNGGFAKGYNDALKYVTAKYYVLLNSDAEVTQGWLAPIIELMEANPKIGACQPKIKAYHNRMTFEYAGAAGGYIDHFGFPFCRGRIFDVLEEDQNQYDDIRQVFWATGCCMFVRAEAYWQMGGFDEDYFAHMEEIDLCWRMNNAGWQVFYNGKSNVYHVGGGTLPKSNPRKTYLNFRNSLITLFKNTPKRHLPTKLFVRCFLDIIASAKFLVFDSKADAWAVCRAQLDFWTKLPKWEKKRRKIFDKGFDHKELILPKSIVLLHYLKGKKKFNDLWE</sequence>
<dbReference type="SUPFAM" id="SSF53448">
    <property type="entry name" value="Nucleotide-diphospho-sugar transferases"/>
    <property type="match status" value="1"/>
</dbReference>